<sequence length="224" mass="26588">MNDITVCITSCGRIDLLERTLDSFFEFNTYPIKEILIIDDFGFENTDLKKRMRPLEKKFNKHPIKWFYNKKRKGQIVSIDKLYSLVSTPLIFHCEDDWEFYKKGFIEQSILELENNPKCIQVWLREFYDTNGHPIYFAGKKWRLMENYLDLWNGFSFNPGVKRLSDYKLLGKYSDHVSFDDKIPWGSECLIGILYQKLGYFACIFSEGYVKHIGQGRHVNGQLE</sequence>
<feature type="domain" description="Glycosyltransferase 2-like" evidence="1">
    <location>
        <begin position="5"/>
        <end position="131"/>
    </location>
</feature>
<evidence type="ECO:0000313" key="2">
    <source>
        <dbReference type="EMBL" id="MBB6503029.1"/>
    </source>
</evidence>
<evidence type="ECO:0000313" key="3">
    <source>
        <dbReference type="Proteomes" id="UP000521017"/>
    </source>
</evidence>
<proteinExistence type="predicted"/>
<dbReference type="Gene3D" id="3.90.550.10">
    <property type="entry name" value="Spore Coat Polysaccharide Biosynthesis Protein SpsA, Chain A"/>
    <property type="match status" value="1"/>
</dbReference>
<dbReference type="AlphaFoldDB" id="A0A7X0ML97"/>
<comment type="caution">
    <text evidence="2">The sequence shown here is derived from an EMBL/GenBank/DDBJ whole genome shotgun (WGS) entry which is preliminary data.</text>
</comment>
<dbReference type="CDD" id="cd00761">
    <property type="entry name" value="Glyco_tranf_GTA_type"/>
    <property type="match status" value="1"/>
</dbReference>
<name>A0A7X0ML97_9SPHI</name>
<dbReference type="SUPFAM" id="SSF53448">
    <property type="entry name" value="Nucleotide-diphospho-sugar transferases"/>
    <property type="match status" value="1"/>
</dbReference>
<dbReference type="RefSeq" id="WP_184629267.1">
    <property type="nucleotide sequence ID" value="NZ_JACHCC010000020.1"/>
</dbReference>
<protein>
    <recommendedName>
        <fullName evidence="1">Glycosyltransferase 2-like domain-containing protein</fullName>
    </recommendedName>
</protein>
<evidence type="ECO:0000259" key="1">
    <source>
        <dbReference type="Pfam" id="PF00535"/>
    </source>
</evidence>
<accession>A0A7X0ML97</accession>
<dbReference type="Pfam" id="PF00535">
    <property type="entry name" value="Glycos_transf_2"/>
    <property type="match status" value="1"/>
</dbReference>
<dbReference type="InterPro" id="IPR029044">
    <property type="entry name" value="Nucleotide-diphossugar_trans"/>
</dbReference>
<gene>
    <name evidence="2" type="ORF">HDF25_005215</name>
</gene>
<dbReference type="Proteomes" id="UP000521017">
    <property type="component" value="Unassembled WGS sequence"/>
</dbReference>
<dbReference type="EMBL" id="JACHCC010000020">
    <property type="protein sequence ID" value="MBB6503029.1"/>
    <property type="molecule type" value="Genomic_DNA"/>
</dbReference>
<organism evidence="2 3">
    <name type="scientific">Pedobacter cryoconitis</name>
    <dbReference type="NCBI Taxonomy" id="188932"/>
    <lineage>
        <taxon>Bacteria</taxon>
        <taxon>Pseudomonadati</taxon>
        <taxon>Bacteroidota</taxon>
        <taxon>Sphingobacteriia</taxon>
        <taxon>Sphingobacteriales</taxon>
        <taxon>Sphingobacteriaceae</taxon>
        <taxon>Pedobacter</taxon>
    </lineage>
</organism>
<dbReference type="InterPro" id="IPR001173">
    <property type="entry name" value="Glyco_trans_2-like"/>
</dbReference>
<reference evidence="2 3" key="1">
    <citation type="submission" date="2020-08" db="EMBL/GenBank/DDBJ databases">
        <title>Genomic Encyclopedia of Type Strains, Phase IV (KMG-V): Genome sequencing to study the core and pangenomes of soil and plant-associated prokaryotes.</title>
        <authorList>
            <person name="Whitman W."/>
        </authorList>
    </citation>
    <scope>NUCLEOTIDE SEQUENCE [LARGE SCALE GENOMIC DNA]</scope>
    <source>
        <strain evidence="2 3">M2T3</strain>
    </source>
</reference>